<evidence type="ECO:0000313" key="5">
    <source>
        <dbReference type="EMBL" id="VTM58991.1"/>
    </source>
</evidence>
<dbReference type="PANTHER" id="PTHR11496">
    <property type="entry name" value="ALCOHOL DEHYDROGENASE"/>
    <property type="match status" value="1"/>
</dbReference>
<dbReference type="FunFam" id="1.20.1090.10:FF:000001">
    <property type="entry name" value="Aldehyde-alcohol dehydrogenase"/>
    <property type="match status" value="1"/>
</dbReference>
<dbReference type="PROSITE" id="PS00913">
    <property type="entry name" value="ADH_IRON_1"/>
    <property type="match status" value="1"/>
</dbReference>
<feature type="compositionally biased region" description="Basic and acidic residues" evidence="2">
    <location>
        <begin position="67"/>
        <end position="76"/>
    </location>
</feature>
<dbReference type="Pfam" id="PF00465">
    <property type="entry name" value="Fe-ADH"/>
    <property type="match status" value="1"/>
</dbReference>
<dbReference type="InterPro" id="IPR001670">
    <property type="entry name" value="ADH_Fe/GldA"/>
</dbReference>
<dbReference type="Gene3D" id="1.20.1090.10">
    <property type="entry name" value="Dehydroquinate synthase-like - alpha domain"/>
    <property type="match status" value="1"/>
</dbReference>
<dbReference type="Gene3D" id="3.40.50.1970">
    <property type="match status" value="1"/>
</dbReference>
<keyword evidence="1 5" id="KW-0560">Oxidoreductase</keyword>
<dbReference type="InterPro" id="IPR056798">
    <property type="entry name" value="ADH_Fe_C"/>
</dbReference>
<dbReference type="InterPro" id="IPR018211">
    <property type="entry name" value="ADH_Fe_CS"/>
</dbReference>
<protein>
    <submittedName>
        <fullName evidence="5">Propanediol utilization protein PduQ</fullName>
        <ecNumber evidence="5">1.1.-.-</ecNumber>
    </submittedName>
</protein>
<dbReference type="Proteomes" id="UP000507695">
    <property type="component" value="Unassembled WGS sequence"/>
</dbReference>
<dbReference type="GO" id="GO:0046872">
    <property type="term" value="F:metal ion binding"/>
    <property type="evidence" value="ECO:0007669"/>
    <property type="project" value="InterPro"/>
</dbReference>
<feature type="domain" description="Alcohol dehydrogenase iron-type/glycerol dehydrogenase GldA" evidence="3">
    <location>
        <begin position="88"/>
        <end position="158"/>
    </location>
</feature>
<dbReference type="SUPFAM" id="SSF56796">
    <property type="entry name" value="Dehydroquinate synthase-like"/>
    <property type="match status" value="1"/>
</dbReference>
<evidence type="ECO:0000256" key="1">
    <source>
        <dbReference type="ARBA" id="ARBA00023002"/>
    </source>
</evidence>
<feature type="region of interest" description="Disordered" evidence="2">
    <location>
        <begin position="53"/>
        <end position="87"/>
    </location>
</feature>
<gene>
    <name evidence="5" type="primary">pduQ</name>
    <name evidence="5" type="ORF">NCTC9183_05829</name>
</gene>
<accession>A0A4P0YF40</accession>
<evidence type="ECO:0000259" key="3">
    <source>
        <dbReference type="Pfam" id="PF00465"/>
    </source>
</evidence>
<organism evidence="5">
    <name type="scientific">Klebsiella pneumoniae</name>
    <dbReference type="NCBI Taxonomy" id="573"/>
    <lineage>
        <taxon>Bacteria</taxon>
        <taxon>Pseudomonadati</taxon>
        <taxon>Pseudomonadota</taxon>
        <taxon>Gammaproteobacteria</taxon>
        <taxon>Enterobacterales</taxon>
        <taxon>Enterobacteriaceae</taxon>
        <taxon>Klebsiella/Raoultella group</taxon>
        <taxon>Klebsiella</taxon>
        <taxon>Klebsiella pneumoniae complex</taxon>
    </lineage>
</organism>
<sequence length="370" mass="39590">MHTFSLQTRLYSGPGSLAALQRFSHQHIWIVCDGFLARSPLLDRLARRAARQQPRQRVQRYYTGSDYSHRGERDSADAGPASAGGDRFGGGSAMDAAKAIVWFSQQGGLPVDTCVAIPTTSGTGSEVTSACVISDPEKGIKYPLFHEALCPDMAIIDPTLVVSVPPTITAHTGLDALTHALEAWVSPQATDFTDALAEKAARLVFRALPVAIRQGDCIATRSKMHNASTLAGMAFSQAGLGLNHAIAHQLGGQFHLPHGLANALLLTAVIRFNAGEPRAAKRYARLARACRFCPPEAGEQEAFQALLTAVETLKQQCAIPTLKGALQEKYPLFLSRIPAMVPATLADATLRTNPRPVDGAAIAQLLENLQ</sequence>
<dbReference type="Pfam" id="PF25137">
    <property type="entry name" value="ADH_Fe_C"/>
    <property type="match status" value="1"/>
</dbReference>
<name>A0A4P0YF40_KLEPN</name>
<proteinExistence type="predicted"/>
<dbReference type="PANTHER" id="PTHR11496:SF83">
    <property type="entry name" value="HYDROXYACID-OXOACID TRANSHYDROGENASE, MITOCHONDRIAL"/>
    <property type="match status" value="1"/>
</dbReference>
<evidence type="ECO:0000259" key="4">
    <source>
        <dbReference type="Pfam" id="PF25137"/>
    </source>
</evidence>
<dbReference type="AlphaFoldDB" id="A0A4P0YF40"/>
<dbReference type="InterPro" id="IPR039697">
    <property type="entry name" value="Alcohol_dehydrogenase_Fe"/>
</dbReference>
<feature type="domain" description="Fe-containing alcohol dehydrogenase-like C-terminal" evidence="4">
    <location>
        <begin position="169"/>
        <end position="368"/>
    </location>
</feature>
<reference evidence="5" key="1">
    <citation type="submission" date="2019-04" db="EMBL/GenBank/DDBJ databases">
        <authorList>
            <consortium name="Pathogen Informatics"/>
        </authorList>
    </citation>
    <scope>NUCLEOTIDE SEQUENCE</scope>
    <source>
        <strain evidence="5">NCTC9183</strain>
    </source>
</reference>
<dbReference type="EC" id="1.1.-.-" evidence="5"/>
<dbReference type="GO" id="GO:0004022">
    <property type="term" value="F:alcohol dehydrogenase (NAD+) activity"/>
    <property type="evidence" value="ECO:0007669"/>
    <property type="project" value="TreeGrafter"/>
</dbReference>
<dbReference type="EMBL" id="CABDVL010000003">
    <property type="protein sequence ID" value="VTM58991.1"/>
    <property type="molecule type" value="Genomic_DNA"/>
</dbReference>
<evidence type="ECO:0000256" key="2">
    <source>
        <dbReference type="SAM" id="MobiDB-lite"/>
    </source>
</evidence>